<name>A0A366HTI6_9BACT</name>
<evidence type="ECO:0000256" key="2">
    <source>
        <dbReference type="ARBA" id="ARBA00003138"/>
    </source>
</evidence>
<comment type="similarity">
    <text evidence="7">Belongs to the phosphofructokinase type A (PFKA) family.</text>
</comment>
<keyword evidence="11" id="KW-1185">Reference proteome</keyword>
<evidence type="ECO:0000256" key="5">
    <source>
        <dbReference type="ARBA" id="ARBA00022777"/>
    </source>
</evidence>
<dbReference type="AlphaFoldDB" id="A0A366HTI6"/>
<dbReference type="GO" id="GO:0003872">
    <property type="term" value="F:6-phosphofructokinase activity"/>
    <property type="evidence" value="ECO:0007669"/>
    <property type="project" value="InterPro"/>
</dbReference>
<comment type="cofactor">
    <cofactor evidence="1">
        <name>Mg(2+)</name>
        <dbReference type="ChEBI" id="CHEBI:18420"/>
    </cofactor>
</comment>
<accession>A0A366HTI6</accession>
<organism evidence="10 11">
    <name type="scientific">Roseimicrobium gellanilyticum</name>
    <dbReference type="NCBI Taxonomy" id="748857"/>
    <lineage>
        <taxon>Bacteria</taxon>
        <taxon>Pseudomonadati</taxon>
        <taxon>Verrucomicrobiota</taxon>
        <taxon>Verrucomicrobiia</taxon>
        <taxon>Verrucomicrobiales</taxon>
        <taxon>Verrucomicrobiaceae</taxon>
        <taxon>Roseimicrobium</taxon>
    </lineage>
</organism>
<dbReference type="OrthoDB" id="9802503at2"/>
<dbReference type="PRINTS" id="PR00476">
    <property type="entry name" value="PHFRCTKINASE"/>
</dbReference>
<dbReference type="InterPro" id="IPR000023">
    <property type="entry name" value="Phosphofructokinase_dom"/>
</dbReference>
<dbReference type="Proteomes" id="UP000253426">
    <property type="component" value="Unassembled WGS sequence"/>
</dbReference>
<evidence type="ECO:0000256" key="1">
    <source>
        <dbReference type="ARBA" id="ARBA00001946"/>
    </source>
</evidence>
<dbReference type="GO" id="GO:0006002">
    <property type="term" value="P:fructose 6-phosphate metabolic process"/>
    <property type="evidence" value="ECO:0007669"/>
    <property type="project" value="InterPro"/>
</dbReference>
<evidence type="ECO:0000259" key="9">
    <source>
        <dbReference type="Pfam" id="PF00365"/>
    </source>
</evidence>
<protein>
    <submittedName>
        <fullName evidence="10">6-phosphofructokinase 1</fullName>
    </submittedName>
</protein>
<sequence length="475" mass="51936">MENLTRQKSVIDGAAALISERRVAYEARDSLQTTVERLGTPEFENPQSEELLGLFRPEDSRRAVLADMDYIETFIAAGKGVPGFPEAGPRRKLFFNPKTVRAAIVTSGGVAPGLNRVTHAIVQRHYATYGCDITEGGAVFGVYDGITGLLGDEMDIGLLSPEFTREHLAEGGSKLGLRRVNKDVLVEQTDKIVANLRKQRINILYVIGGDGSLRAANHIAKLVPDMAVIGVPKTMDNDILWVAQSFGFSTTVDKATDVIRQMETEASSTRRVGIVELFGAESGFVAANAAHAFGKCTLVLIPEMFAGYQTAEEIEAALMQCLEHVVAKVGSMPRGEGVIVVAEGVGELMWQRKVKIGDEEPIHDRFSYQVERWLKNRLKDGRGRSVGTFVNRPRHHIRAIPPNAFDQTYCDRLGALAVEAGLAGYTRCVISYWLSEFVLVPLALIAQGQKRLTTSGMFWKQIVLSTGQPAFGVGT</sequence>
<feature type="domain" description="Phosphofructokinase" evidence="9">
    <location>
        <begin position="101"/>
        <end position="420"/>
    </location>
</feature>
<keyword evidence="5 10" id="KW-0418">Kinase</keyword>
<evidence type="ECO:0000256" key="8">
    <source>
        <dbReference type="ARBA" id="ARBA00048072"/>
    </source>
</evidence>
<dbReference type="InterPro" id="IPR022953">
    <property type="entry name" value="ATP_PFK"/>
</dbReference>
<gene>
    <name evidence="10" type="ORF">DES53_102950</name>
</gene>
<dbReference type="SUPFAM" id="SSF53784">
    <property type="entry name" value="Phosphofructokinase"/>
    <property type="match status" value="1"/>
</dbReference>
<dbReference type="Gene3D" id="3.40.50.460">
    <property type="entry name" value="Phosphofructokinase domain"/>
    <property type="match status" value="1"/>
</dbReference>
<evidence type="ECO:0000313" key="11">
    <source>
        <dbReference type="Proteomes" id="UP000253426"/>
    </source>
</evidence>
<evidence type="ECO:0000256" key="4">
    <source>
        <dbReference type="ARBA" id="ARBA00022723"/>
    </source>
</evidence>
<comment type="function">
    <text evidence="2">Catalyzes the phosphorylation of D-fructose 6-phosphate, the first committing step of glycolysis. Uses inorganic phosphate (PPi) as phosphoryl donor instead of ATP like common ATP-dependent phosphofructokinases (ATP-PFKs), which renders the reaction reversible, and can thus function both in glycolysis and gluconeogenesis. Consistently, PPi-PFK can replace the enzymes of both the forward (ATP-PFK) and reverse (fructose-bisphosphatase (FBPase)) reactions.</text>
</comment>
<dbReference type="InterPro" id="IPR050929">
    <property type="entry name" value="PFKA"/>
</dbReference>
<dbReference type="PANTHER" id="PTHR45770">
    <property type="entry name" value="ATP-DEPENDENT 6-PHOSPHOFRUCTOKINASE 1"/>
    <property type="match status" value="1"/>
</dbReference>
<dbReference type="UniPathway" id="UPA00109">
    <property type="reaction ID" value="UER00182"/>
</dbReference>
<dbReference type="GO" id="GO:0047334">
    <property type="term" value="F:diphosphate-fructose-6-phosphate 1-phosphotransferase activity"/>
    <property type="evidence" value="ECO:0007669"/>
    <property type="project" value="UniProtKB-EC"/>
</dbReference>
<dbReference type="Pfam" id="PF00365">
    <property type="entry name" value="PFK"/>
    <property type="match status" value="1"/>
</dbReference>
<evidence type="ECO:0000256" key="3">
    <source>
        <dbReference type="ARBA" id="ARBA00022679"/>
    </source>
</evidence>
<evidence type="ECO:0000256" key="7">
    <source>
        <dbReference type="ARBA" id="ARBA00038478"/>
    </source>
</evidence>
<keyword evidence="6" id="KW-0460">Magnesium</keyword>
<reference evidence="10 11" key="1">
    <citation type="submission" date="2018-06" db="EMBL/GenBank/DDBJ databases">
        <title>Genomic Encyclopedia of Type Strains, Phase IV (KMG-IV): sequencing the most valuable type-strain genomes for metagenomic binning, comparative biology and taxonomic classification.</title>
        <authorList>
            <person name="Goeker M."/>
        </authorList>
    </citation>
    <scope>NUCLEOTIDE SEQUENCE [LARGE SCALE GENOMIC DNA]</scope>
    <source>
        <strain evidence="10 11">DSM 25532</strain>
    </source>
</reference>
<evidence type="ECO:0000256" key="6">
    <source>
        <dbReference type="ARBA" id="ARBA00022842"/>
    </source>
</evidence>
<comment type="caution">
    <text evidence="10">The sequence shown here is derived from an EMBL/GenBank/DDBJ whole genome shotgun (WGS) entry which is preliminary data.</text>
</comment>
<dbReference type="Gene3D" id="3.40.50.450">
    <property type="match status" value="1"/>
</dbReference>
<dbReference type="RefSeq" id="WP_113958064.1">
    <property type="nucleotide sequence ID" value="NZ_QNRR01000002.1"/>
</dbReference>
<dbReference type="EMBL" id="QNRR01000002">
    <property type="protein sequence ID" value="RBP46559.1"/>
    <property type="molecule type" value="Genomic_DNA"/>
</dbReference>
<proteinExistence type="inferred from homology"/>
<dbReference type="InterPro" id="IPR035966">
    <property type="entry name" value="PKF_sf"/>
</dbReference>
<keyword evidence="3" id="KW-0808">Transferase</keyword>
<keyword evidence="4" id="KW-0479">Metal-binding</keyword>
<dbReference type="GO" id="GO:0046872">
    <property type="term" value="F:metal ion binding"/>
    <property type="evidence" value="ECO:0007669"/>
    <property type="project" value="UniProtKB-KW"/>
</dbReference>
<evidence type="ECO:0000313" key="10">
    <source>
        <dbReference type="EMBL" id="RBP46559.1"/>
    </source>
</evidence>
<comment type="catalytic activity">
    <reaction evidence="8">
        <text>beta-D-fructose 6-phosphate + diphosphate = beta-D-fructose 1,6-bisphosphate + phosphate + H(+)</text>
        <dbReference type="Rhea" id="RHEA:13613"/>
        <dbReference type="ChEBI" id="CHEBI:15378"/>
        <dbReference type="ChEBI" id="CHEBI:32966"/>
        <dbReference type="ChEBI" id="CHEBI:33019"/>
        <dbReference type="ChEBI" id="CHEBI:43474"/>
        <dbReference type="ChEBI" id="CHEBI:57634"/>
        <dbReference type="EC" id="2.7.1.90"/>
    </reaction>
</comment>